<keyword evidence="6" id="KW-1185">Reference proteome</keyword>
<dbReference type="Gene3D" id="3.20.20.100">
    <property type="entry name" value="NADP-dependent oxidoreductase domain"/>
    <property type="match status" value="1"/>
</dbReference>
<dbReference type="InterPro" id="IPR036812">
    <property type="entry name" value="NAD(P)_OxRdtase_dom_sf"/>
</dbReference>
<evidence type="ECO:0000313" key="6">
    <source>
        <dbReference type="Proteomes" id="UP001519887"/>
    </source>
</evidence>
<dbReference type="InterPro" id="IPR005399">
    <property type="entry name" value="K_chnl_volt-dep_bsu_KCNAB-rel"/>
</dbReference>
<dbReference type="Pfam" id="PF00248">
    <property type="entry name" value="Aldo_ket_red"/>
    <property type="match status" value="1"/>
</dbReference>
<feature type="domain" description="NADP-dependent oxidoreductase" evidence="4">
    <location>
        <begin position="2"/>
        <end position="65"/>
    </location>
</feature>
<proteinExistence type="inferred from homology"/>
<reference evidence="5 6" key="1">
    <citation type="submission" date="2021-07" db="EMBL/GenBank/DDBJ databases">
        <title>Paenibacillus radiodurans sp. nov., isolated from the southeastern edge of Tengger Desert.</title>
        <authorList>
            <person name="Zhang G."/>
        </authorList>
    </citation>
    <scope>NUCLEOTIDE SEQUENCE [LARGE SCALE GENOMIC DNA]</scope>
    <source>
        <strain evidence="5 6">CCM 7311</strain>
    </source>
</reference>
<evidence type="ECO:0000259" key="4">
    <source>
        <dbReference type="Pfam" id="PF00248"/>
    </source>
</evidence>
<protein>
    <submittedName>
        <fullName evidence="5">Aldo/keto reductase</fullName>
    </submittedName>
</protein>
<gene>
    <name evidence="5" type="ORF">K0U00_28110</name>
</gene>
<organism evidence="5 6">
    <name type="scientific">Paenibacillus sepulcri</name>
    <dbReference type="NCBI Taxonomy" id="359917"/>
    <lineage>
        <taxon>Bacteria</taxon>
        <taxon>Bacillati</taxon>
        <taxon>Bacillota</taxon>
        <taxon>Bacilli</taxon>
        <taxon>Bacillales</taxon>
        <taxon>Paenibacillaceae</taxon>
        <taxon>Paenibacillus</taxon>
    </lineage>
</organism>
<dbReference type="Proteomes" id="UP001519887">
    <property type="component" value="Unassembled WGS sequence"/>
</dbReference>
<keyword evidence="3" id="KW-0560">Oxidoreductase</keyword>
<evidence type="ECO:0000256" key="2">
    <source>
        <dbReference type="ARBA" id="ARBA00022857"/>
    </source>
</evidence>
<comment type="similarity">
    <text evidence="1">Belongs to the shaker potassium channel beta subunit family.</text>
</comment>
<evidence type="ECO:0000313" key="5">
    <source>
        <dbReference type="EMBL" id="MBW7457911.1"/>
    </source>
</evidence>
<dbReference type="PANTHER" id="PTHR43150">
    <property type="entry name" value="HYPERKINETIC, ISOFORM M"/>
    <property type="match status" value="1"/>
</dbReference>
<dbReference type="SUPFAM" id="SSF51430">
    <property type="entry name" value="NAD(P)-linked oxidoreductase"/>
    <property type="match status" value="1"/>
</dbReference>
<sequence length="67" mass="7189">KVRALSEIASELDIKVGQLALAWILRQPNVASALVGASNPDQVVENVQAAGIVLTEDVIERIELILK</sequence>
<dbReference type="PANTHER" id="PTHR43150:SF2">
    <property type="entry name" value="HYPERKINETIC, ISOFORM M"/>
    <property type="match status" value="1"/>
</dbReference>
<keyword evidence="2" id="KW-0521">NADP</keyword>
<feature type="non-terminal residue" evidence="5">
    <location>
        <position position="1"/>
    </location>
</feature>
<evidence type="ECO:0000256" key="1">
    <source>
        <dbReference type="ARBA" id="ARBA00006515"/>
    </source>
</evidence>
<name>A0ABS7CAJ3_9BACL</name>
<accession>A0ABS7CAJ3</accession>
<dbReference type="InterPro" id="IPR023210">
    <property type="entry name" value="NADP_OxRdtase_dom"/>
</dbReference>
<dbReference type="EMBL" id="JAHZIK010001005">
    <property type="protein sequence ID" value="MBW7457911.1"/>
    <property type="molecule type" value="Genomic_DNA"/>
</dbReference>
<comment type="caution">
    <text evidence="5">The sequence shown here is derived from an EMBL/GenBank/DDBJ whole genome shotgun (WGS) entry which is preliminary data.</text>
</comment>
<evidence type="ECO:0000256" key="3">
    <source>
        <dbReference type="ARBA" id="ARBA00023002"/>
    </source>
</evidence>